<feature type="region of interest" description="Disordered" evidence="1">
    <location>
        <begin position="93"/>
        <end position="114"/>
    </location>
</feature>
<proteinExistence type="predicted"/>
<reference evidence="2 3" key="1">
    <citation type="submission" date="2018-09" db="EMBL/GenBank/DDBJ databases">
        <title>Genomic investigation of the strawberry pathogen Phytophthora fragariae indicates pathogenicity is determined by transcriptional variation in three key races.</title>
        <authorList>
            <person name="Adams T.M."/>
            <person name="Armitage A.D."/>
            <person name="Sobczyk M.K."/>
            <person name="Bates H.J."/>
            <person name="Dunwell J.M."/>
            <person name="Nellist C.F."/>
            <person name="Harrison R.J."/>
        </authorList>
    </citation>
    <scope>NUCLEOTIDE SEQUENCE [LARGE SCALE GENOMIC DNA]</scope>
    <source>
        <strain evidence="2 3">SCRP324</strain>
    </source>
</reference>
<organism evidence="2 3">
    <name type="scientific">Phytophthora rubi</name>
    <dbReference type="NCBI Taxonomy" id="129364"/>
    <lineage>
        <taxon>Eukaryota</taxon>
        <taxon>Sar</taxon>
        <taxon>Stramenopiles</taxon>
        <taxon>Oomycota</taxon>
        <taxon>Peronosporomycetes</taxon>
        <taxon>Peronosporales</taxon>
        <taxon>Peronosporaceae</taxon>
        <taxon>Phytophthora</taxon>
    </lineage>
</organism>
<name>A0A6A3NI11_9STRA</name>
<protein>
    <submittedName>
        <fullName evidence="2">Uncharacterized protein</fullName>
    </submittedName>
</protein>
<evidence type="ECO:0000313" key="3">
    <source>
        <dbReference type="Proteomes" id="UP000435112"/>
    </source>
</evidence>
<gene>
    <name evidence="2" type="ORF">PR002_g5179</name>
</gene>
<dbReference type="Proteomes" id="UP000435112">
    <property type="component" value="Unassembled WGS sequence"/>
</dbReference>
<dbReference type="EMBL" id="QXFU01000217">
    <property type="protein sequence ID" value="KAE9039991.1"/>
    <property type="molecule type" value="Genomic_DNA"/>
</dbReference>
<evidence type="ECO:0000313" key="2">
    <source>
        <dbReference type="EMBL" id="KAE9039991.1"/>
    </source>
</evidence>
<comment type="caution">
    <text evidence="2">The sequence shown here is derived from an EMBL/GenBank/DDBJ whole genome shotgun (WGS) entry which is preliminary data.</text>
</comment>
<accession>A0A6A3NI11</accession>
<dbReference type="AlphaFoldDB" id="A0A6A3NI11"/>
<sequence>MSSLVASCSLSILLVPSDSRRQELKASGSRRHRTSTSHCRHSVTLLQRARVSRSTCHTETRHLRTYSKMRWEETRRHSWWPALVQWTTTARKPSARLTSLPEPAASKWARPPKT</sequence>
<evidence type="ECO:0000256" key="1">
    <source>
        <dbReference type="SAM" id="MobiDB-lite"/>
    </source>
</evidence>